<protein>
    <submittedName>
        <fullName evidence="2">Uncharacterized protein</fullName>
    </submittedName>
</protein>
<name>A3UBS8_CROAH</name>
<organism evidence="2 3">
    <name type="scientific">Croceibacter atlanticus (strain ATCC BAA-628 / JCM 21780 / CIP 108009 / IAM 15332 / KCTC 12090 / HTCC2559)</name>
    <dbReference type="NCBI Taxonomy" id="216432"/>
    <lineage>
        <taxon>Bacteria</taxon>
        <taxon>Pseudomonadati</taxon>
        <taxon>Bacteroidota</taxon>
        <taxon>Flavobacteriia</taxon>
        <taxon>Flavobacteriales</taxon>
        <taxon>Flavobacteriaceae</taxon>
        <taxon>Croceibacter</taxon>
    </lineage>
</organism>
<accession>A3UBS8</accession>
<keyword evidence="3" id="KW-1185">Reference proteome</keyword>
<evidence type="ECO:0000313" key="2">
    <source>
        <dbReference type="EMBL" id="EAP86079.1"/>
    </source>
</evidence>
<evidence type="ECO:0000256" key="1">
    <source>
        <dbReference type="SAM" id="Phobius"/>
    </source>
</evidence>
<keyword evidence="1" id="KW-0472">Membrane</keyword>
<dbReference type="EMBL" id="CP002046">
    <property type="protein sequence ID" value="EAP86079.1"/>
    <property type="molecule type" value="Genomic_DNA"/>
</dbReference>
<dbReference type="KEGG" id="cat:CA2559_08601"/>
<dbReference type="GeneID" id="89453472"/>
<reference evidence="2 3" key="1">
    <citation type="journal article" date="2010" name="J. Bacteriol.">
        <title>The complete genome sequence of Croceibacter atlanticus HTCC2559T.</title>
        <authorList>
            <person name="Oh H.M."/>
            <person name="Kang I."/>
            <person name="Ferriera S."/>
            <person name="Giovannoni S.J."/>
            <person name="Cho J.C."/>
        </authorList>
    </citation>
    <scope>NUCLEOTIDE SEQUENCE [LARGE SCALE GENOMIC DNA]</scope>
    <source>
        <strain evidence="3">ATCC BAA-628 / HTCC2559 / KCTC 12090</strain>
    </source>
</reference>
<feature type="transmembrane region" description="Helical" evidence="1">
    <location>
        <begin position="33"/>
        <end position="51"/>
    </location>
</feature>
<dbReference type="Proteomes" id="UP000002297">
    <property type="component" value="Chromosome"/>
</dbReference>
<keyword evidence="1" id="KW-1133">Transmembrane helix</keyword>
<dbReference type="RefSeq" id="WP_013187465.1">
    <property type="nucleotide sequence ID" value="NC_014230.1"/>
</dbReference>
<keyword evidence="1" id="KW-0812">Transmembrane</keyword>
<sequence>MKSNKNTQYLGYLSLSVGAILVIYNLSDNSTSQLIGFLGICFLMFGIYKLIKRNDDLEQSEIEDEQ</sequence>
<feature type="transmembrane region" description="Helical" evidence="1">
    <location>
        <begin position="9"/>
        <end position="27"/>
    </location>
</feature>
<dbReference type="HOGENOM" id="CLU_2823871_0_0_10"/>
<dbReference type="OrthoDB" id="1449787at2"/>
<evidence type="ECO:0000313" key="3">
    <source>
        <dbReference type="Proteomes" id="UP000002297"/>
    </source>
</evidence>
<dbReference type="STRING" id="216432.CA2559_08601"/>
<proteinExistence type="predicted"/>
<dbReference type="AlphaFoldDB" id="A3UBS8"/>
<gene>
    <name evidence="2" type="ordered locus">CA2559_08601</name>
</gene>